<keyword evidence="3" id="KW-1185">Reference proteome</keyword>
<evidence type="ECO:0000313" key="2">
    <source>
        <dbReference type="EMBL" id="WYJ77246.1"/>
    </source>
</evidence>
<dbReference type="Proteomes" id="UP000664701">
    <property type="component" value="Chromosome"/>
</dbReference>
<dbReference type="Pfam" id="PF17255">
    <property type="entry name" value="EbsA"/>
    <property type="match status" value="1"/>
</dbReference>
<dbReference type="EMBL" id="CP147251">
    <property type="protein sequence ID" value="WYJ77246.1"/>
    <property type="molecule type" value="Genomic_DNA"/>
</dbReference>
<accession>A0ABZ2SQ29</accession>
<reference evidence="2 3" key="2">
    <citation type="submission" date="2024-03" db="EMBL/GenBank/DDBJ databases">
        <title>The Genome Sequence of Enterococcus sp. DIV2402.</title>
        <authorList>
            <consortium name="The Broad Institute Genomics Platform"/>
            <consortium name="The Broad Institute Microbial Omics Core"/>
            <consortium name="The Broad Institute Genomic Center for Infectious Diseases"/>
            <person name="Earl A."/>
            <person name="Manson A."/>
            <person name="Gilmore M."/>
            <person name="Schwartman J."/>
            <person name="Shea T."/>
            <person name="Abouelleil A."/>
            <person name="Cao P."/>
            <person name="Chapman S."/>
            <person name="Cusick C."/>
            <person name="Young S."/>
            <person name="Neafsey D."/>
            <person name="Nusbaum C."/>
            <person name="Birren B."/>
        </authorList>
    </citation>
    <scope>NUCLEOTIDE SEQUENCE [LARGE SCALE GENOMIC DNA]</scope>
    <source>
        <strain evidence="2 3">DIV2402</strain>
    </source>
</reference>
<gene>
    <name evidence="2" type="ORF">DOK78_001884</name>
</gene>
<reference evidence="2 3" key="1">
    <citation type="submission" date="2021-03" db="EMBL/GenBank/DDBJ databases">
        <authorList>
            <person name="Gilmore M.S."/>
            <person name="Schwartzman J."/>
            <person name="Van Tyne D."/>
            <person name="Martin M."/>
            <person name="Earl A.M."/>
            <person name="Manson A.L."/>
            <person name="Straub T."/>
            <person name="Salamzade R."/>
            <person name="Saavedra J."/>
            <person name="Lebreton F."/>
            <person name="Prichula J."/>
            <person name="Schaufler K."/>
            <person name="Gaca A."/>
            <person name="Sgardioli B."/>
            <person name="Wagenaar J."/>
            <person name="Strong T."/>
        </authorList>
    </citation>
    <scope>NUCLEOTIDE SEQUENCE [LARGE SCALE GENOMIC DNA]</scope>
    <source>
        <strain evidence="2 3">DIV2402</strain>
    </source>
</reference>
<sequence length="133" mass="16235">MKYKIRWQLEHALAVIYWSIALIALFFSLIFALEKAEIHFKSFLFLLLFLLLVYLSRKRWLMIDNKGVQVTYARFWKNETFAYQDIKQFRFLENKIEIELPKQTLEFRVNRKMLPLFKEESKQIIPIQLQKEG</sequence>
<evidence type="ECO:0000313" key="3">
    <source>
        <dbReference type="Proteomes" id="UP000664701"/>
    </source>
</evidence>
<evidence type="ECO:0000256" key="1">
    <source>
        <dbReference type="SAM" id="Phobius"/>
    </source>
</evidence>
<keyword evidence="1" id="KW-0472">Membrane</keyword>
<dbReference type="RefSeq" id="WP_207940604.1">
    <property type="nucleotide sequence ID" value="NZ_CP147251.1"/>
</dbReference>
<organism evidence="2 3">
    <name type="scientific">Candidatus Enterococcus lowellii</name>
    <dbReference type="NCBI Taxonomy" id="2230877"/>
    <lineage>
        <taxon>Bacteria</taxon>
        <taxon>Bacillati</taxon>
        <taxon>Bacillota</taxon>
        <taxon>Bacilli</taxon>
        <taxon>Lactobacillales</taxon>
        <taxon>Enterococcaceae</taxon>
        <taxon>Enterococcus</taxon>
    </lineage>
</organism>
<keyword evidence="1" id="KW-1133">Transmembrane helix</keyword>
<proteinExistence type="predicted"/>
<name>A0ABZ2SQ29_9ENTE</name>
<evidence type="ECO:0008006" key="4">
    <source>
        <dbReference type="Google" id="ProtNLM"/>
    </source>
</evidence>
<protein>
    <recommendedName>
        <fullName evidence="4">Pore-forming protein</fullName>
    </recommendedName>
</protein>
<keyword evidence="1" id="KW-0812">Transmembrane</keyword>
<dbReference type="InterPro" id="IPR020215">
    <property type="entry name" value="EbsA-like"/>
</dbReference>
<feature type="transmembrane region" description="Helical" evidence="1">
    <location>
        <begin position="38"/>
        <end position="56"/>
    </location>
</feature>
<feature type="transmembrane region" description="Helical" evidence="1">
    <location>
        <begin position="12"/>
        <end position="32"/>
    </location>
</feature>